<evidence type="ECO:0000256" key="3">
    <source>
        <dbReference type="ARBA" id="ARBA00022723"/>
    </source>
</evidence>
<keyword evidence="6" id="KW-0106">Calcium</keyword>
<dbReference type="EMBL" id="CAJRGZ010000030">
    <property type="protein sequence ID" value="CAG5186738.1"/>
    <property type="molecule type" value="Genomic_DNA"/>
</dbReference>
<dbReference type="Pfam" id="PF07519">
    <property type="entry name" value="Tannase"/>
    <property type="match status" value="1"/>
</dbReference>
<evidence type="ECO:0000313" key="9">
    <source>
        <dbReference type="EMBL" id="CAG5186738.1"/>
    </source>
</evidence>
<protein>
    <recommendedName>
        <fullName evidence="8">Carboxylic ester hydrolase</fullName>
        <ecNumber evidence="8">3.1.1.-</ecNumber>
    </recommendedName>
</protein>
<accession>A0A8J2IBH1</accession>
<dbReference type="Proteomes" id="UP000676310">
    <property type="component" value="Unassembled WGS sequence"/>
</dbReference>
<organism evidence="9 10">
    <name type="scientific">Alternaria atra</name>
    <dbReference type="NCBI Taxonomy" id="119953"/>
    <lineage>
        <taxon>Eukaryota</taxon>
        <taxon>Fungi</taxon>
        <taxon>Dikarya</taxon>
        <taxon>Ascomycota</taxon>
        <taxon>Pezizomycotina</taxon>
        <taxon>Dothideomycetes</taxon>
        <taxon>Pleosporomycetidae</taxon>
        <taxon>Pleosporales</taxon>
        <taxon>Pleosporineae</taxon>
        <taxon>Pleosporaceae</taxon>
        <taxon>Alternaria</taxon>
        <taxon>Alternaria sect. Ulocladioides</taxon>
    </lineage>
</organism>
<dbReference type="PANTHER" id="PTHR33938">
    <property type="entry name" value="FERULOYL ESTERASE B-RELATED"/>
    <property type="match status" value="1"/>
</dbReference>
<dbReference type="InterPro" id="IPR029058">
    <property type="entry name" value="AB_hydrolase_fold"/>
</dbReference>
<dbReference type="GO" id="GO:0046872">
    <property type="term" value="F:metal ion binding"/>
    <property type="evidence" value="ECO:0007669"/>
    <property type="project" value="UniProtKB-KW"/>
</dbReference>
<dbReference type="OrthoDB" id="3039123at2759"/>
<keyword evidence="3" id="KW-0479">Metal-binding</keyword>
<dbReference type="AlphaFoldDB" id="A0A8J2IBH1"/>
<evidence type="ECO:0000256" key="5">
    <source>
        <dbReference type="ARBA" id="ARBA00022801"/>
    </source>
</evidence>
<evidence type="ECO:0000256" key="2">
    <source>
        <dbReference type="ARBA" id="ARBA00022487"/>
    </source>
</evidence>
<evidence type="ECO:0000313" key="10">
    <source>
        <dbReference type="Proteomes" id="UP000676310"/>
    </source>
</evidence>
<proteinExistence type="inferred from homology"/>
<dbReference type="SUPFAM" id="SSF53474">
    <property type="entry name" value="alpha/beta-Hydrolases"/>
    <property type="match status" value="1"/>
</dbReference>
<reference evidence="9" key="1">
    <citation type="submission" date="2021-05" db="EMBL/GenBank/DDBJ databases">
        <authorList>
            <person name="Stam R."/>
        </authorList>
    </citation>
    <scope>NUCLEOTIDE SEQUENCE</scope>
    <source>
        <strain evidence="9">CS162</strain>
    </source>
</reference>
<name>A0A8J2IBH1_9PLEO</name>
<dbReference type="RefSeq" id="XP_043175266.1">
    <property type="nucleotide sequence ID" value="XM_043319331.1"/>
</dbReference>
<comment type="similarity">
    <text evidence="1 8">Belongs to the tannase family.</text>
</comment>
<keyword evidence="10" id="KW-1185">Reference proteome</keyword>
<comment type="caution">
    <text evidence="9">The sequence shown here is derived from an EMBL/GenBank/DDBJ whole genome shotgun (WGS) entry which is preliminary data.</text>
</comment>
<evidence type="ECO:0000256" key="8">
    <source>
        <dbReference type="RuleBase" id="RU361238"/>
    </source>
</evidence>
<dbReference type="InterPro" id="IPR011118">
    <property type="entry name" value="Tannase/feruloyl_esterase"/>
</dbReference>
<dbReference type="GeneID" id="67011988"/>
<sequence length="362" mass="38861">MSSPAIAGSCASATISTPSIFGARILSIEATIVQNYAYASSIYNVVANHGHYPDTTIDFCNVTVTHTHPGTDDTLHTEVWLPLRPSWNGRLQMAGGGGWVAGLDELARGTMFTALSEGYVTSRVDAGIPTTDFTTAKDWALTSPGNVNYNRLQNFAMIGLHDGALITKSVIKSFYGRPADYSYWSGCSQGGRQGHMFAQRYPDVFDGIAVSAPAINWAPFFVGQTFPQQVLYELGEFPHTCEYDTLTAAVIKAYDGNDGLLDGLISHPDSCSFDPYELVGTPVNCNVPGAPAVISKAAAAAMDAAWHGTRAADGSLLWSSSGYEANTTNGVLLSEGFTDDSLAREYDIYNWAESPEIMTLEE</sequence>
<dbReference type="GO" id="GO:0030600">
    <property type="term" value="F:feruloyl esterase activity"/>
    <property type="evidence" value="ECO:0007669"/>
    <property type="project" value="UniProtKB-ARBA"/>
</dbReference>
<dbReference type="PANTHER" id="PTHR33938:SF13">
    <property type="entry name" value="CARBOXYLIC ESTER HYDROLASE"/>
    <property type="match status" value="1"/>
</dbReference>
<dbReference type="EC" id="3.1.1.-" evidence="8"/>
<keyword evidence="2" id="KW-0719">Serine esterase</keyword>
<evidence type="ECO:0000256" key="4">
    <source>
        <dbReference type="ARBA" id="ARBA00022729"/>
    </source>
</evidence>
<gene>
    <name evidence="9" type="ORF">ALTATR162_LOCUS11689</name>
</gene>
<evidence type="ECO:0000256" key="6">
    <source>
        <dbReference type="ARBA" id="ARBA00022837"/>
    </source>
</evidence>
<evidence type="ECO:0000256" key="7">
    <source>
        <dbReference type="ARBA" id="ARBA00023157"/>
    </source>
</evidence>
<evidence type="ECO:0000256" key="1">
    <source>
        <dbReference type="ARBA" id="ARBA00006249"/>
    </source>
</evidence>
<keyword evidence="7" id="KW-1015">Disulfide bond</keyword>
<keyword evidence="4" id="KW-0732">Signal</keyword>
<keyword evidence="5 8" id="KW-0378">Hydrolase</keyword>